<dbReference type="PANTHER" id="PTHR47359">
    <property type="entry name" value="PEPTIDOGLYCAN DL-ENDOPEPTIDASE CWLO"/>
    <property type="match status" value="1"/>
</dbReference>
<feature type="chain" id="PRO_5043288865" evidence="7">
    <location>
        <begin position="46"/>
        <end position="553"/>
    </location>
</feature>
<dbReference type="EMBL" id="CP157762">
    <property type="protein sequence ID" value="XBP92312.1"/>
    <property type="molecule type" value="Genomic_DNA"/>
</dbReference>
<name>A0AAU7M442_9ACTN</name>
<keyword evidence="5" id="KW-0175">Coiled coil</keyword>
<comment type="similarity">
    <text evidence="1">Belongs to the peptidase C40 family.</text>
</comment>
<dbReference type="AlphaFoldDB" id="A0AAU7M442"/>
<feature type="region of interest" description="Disordered" evidence="6">
    <location>
        <begin position="429"/>
        <end position="553"/>
    </location>
</feature>
<accession>A0AAU7M442</accession>
<evidence type="ECO:0000313" key="9">
    <source>
        <dbReference type="EMBL" id="XBP92312.1"/>
    </source>
</evidence>
<evidence type="ECO:0000256" key="2">
    <source>
        <dbReference type="ARBA" id="ARBA00022670"/>
    </source>
</evidence>
<evidence type="ECO:0000256" key="6">
    <source>
        <dbReference type="SAM" id="MobiDB-lite"/>
    </source>
</evidence>
<feature type="compositionally biased region" description="Pro residues" evidence="6">
    <location>
        <begin position="487"/>
        <end position="509"/>
    </location>
</feature>
<dbReference type="EMBL" id="CP159342">
    <property type="protein sequence ID" value="XCH73009.1"/>
    <property type="molecule type" value="Genomic_DNA"/>
</dbReference>
<feature type="compositionally biased region" description="Low complexity" evidence="6">
    <location>
        <begin position="461"/>
        <end position="486"/>
    </location>
</feature>
<keyword evidence="2" id="KW-0645">Protease</keyword>
<keyword evidence="7" id="KW-0732">Signal</keyword>
<dbReference type="GO" id="GO:0008234">
    <property type="term" value="F:cysteine-type peptidase activity"/>
    <property type="evidence" value="ECO:0007669"/>
    <property type="project" value="UniProtKB-KW"/>
</dbReference>
<evidence type="ECO:0000313" key="10">
    <source>
        <dbReference type="EMBL" id="XCH73009.1"/>
    </source>
</evidence>
<dbReference type="GO" id="GO:0006508">
    <property type="term" value="P:proteolysis"/>
    <property type="evidence" value="ECO:0007669"/>
    <property type="project" value="UniProtKB-KW"/>
</dbReference>
<dbReference type="Gene3D" id="3.90.1720.10">
    <property type="entry name" value="endopeptidase domain like (from Nostoc punctiforme)"/>
    <property type="match status" value="1"/>
</dbReference>
<evidence type="ECO:0000259" key="8">
    <source>
        <dbReference type="PROSITE" id="PS51935"/>
    </source>
</evidence>
<dbReference type="InterPro" id="IPR000064">
    <property type="entry name" value="NLP_P60_dom"/>
</dbReference>
<dbReference type="InterPro" id="IPR038765">
    <property type="entry name" value="Papain-like_cys_pep_sf"/>
</dbReference>
<evidence type="ECO:0000256" key="4">
    <source>
        <dbReference type="ARBA" id="ARBA00022807"/>
    </source>
</evidence>
<keyword evidence="4" id="KW-0788">Thiol protease</keyword>
<dbReference type="RefSeq" id="WP_350931893.1">
    <property type="nucleotide sequence ID" value="NZ_CP157762.1"/>
</dbReference>
<dbReference type="Pfam" id="PF00877">
    <property type="entry name" value="NLPC_P60"/>
    <property type="match status" value="1"/>
</dbReference>
<evidence type="ECO:0000256" key="7">
    <source>
        <dbReference type="SAM" id="SignalP"/>
    </source>
</evidence>
<feature type="signal peptide" evidence="7">
    <location>
        <begin position="1"/>
        <end position="45"/>
    </location>
</feature>
<keyword evidence="3" id="KW-0378">Hydrolase</keyword>
<feature type="compositionally biased region" description="Low complexity" evidence="6">
    <location>
        <begin position="510"/>
        <end position="553"/>
    </location>
</feature>
<reference evidence="10" key="2">
    <citation type="submission" date="2024-06" db="EMBL/GenBank/DDBJ databases">
        <title>Micromonospora mangrovi CCTCC AA 2012012 genome sequences.</title>
        <authorList>
            <person name="Gao J."/>
        </authorList>
    </citation>
    <scope>NUCLEOTIDE SEQUENCE</scope>
    <source>
        <strain evidence="10">CCTCC AA 2012012</strain>
    </source>
</reference>
<feature type="compositionally biased region" description="Pro residues" evidence="6">
    <location>
        <begin position="432"/>
        <end position="443"/>
    </location>
</feature>
<sequence length="553" mass="56717">MVDRQHGRRQARRRSPVISPVLRPALWSALLGAVAAAALATPAWAEPPLPDRVPDTGVRPVVTGSLRLPGSVPARPGALPGGVTGIPGGVPGLPGGVTGIPGAPAGPVAPVNPADGPLIAQITAADALVDQLGDDLVRIKGERDEAQAQLIVAGGELQRAQEALAKAQENARTAATDAVKAAAALPPGEFGADLRDLNTLQRIARGDRAEGGTTAADGEVARATAAEKIAREAYAAAQLRVRTKVQEFTRAETDLHRQEATLLKLRKDNAAQLVEIEKRQDAAEQQIGTSYVSSQGVSGLVADPKALAAVRYALAQLGDPYLWAAEGPNRFDCSGLMLASYESAGYHDLPRVSRDQYYATRARTVDPTALLPGDLLFFASGSSWTSIHHVAMYIGGGRMVEAPRTGDVVKISVVRWTRLYAATRVIGGVPAPATPARPIPLPTPTTGTPKPSTTPTPSATPKPTRTATPKPTRTATPKPTGTTPSPTKSPSPSTSPTPSTSPSPSPTPSTSPSSAPSSATSTEPSPTTSSAAPSDSTSAAASEAASGSPSASS</sequence>
<gene>
    <name evidence="10" type="ORF">ABUL08_22215</name>
    <name evidence="9" type="ORF">VK199_22140</name>
</gene>
<dbReference type="PROSITE" id="PS51935">
    <property type="entry name" value="NLPC_P60"/>
    <property type="match status" value="1"/>
</dbReference>
<evidence type="ECO:0000256" key="3">
    <source>
        <dbReference type="ARBA" id="ARBA00022801"/>
    </source>
</evidence>
<feature type="coiled-coil region" evidence="5">
    <location>
        <begin position="129"/>
        <end position="177"/>
    </location>
</feature>
<dbReference type="InterPro" id="IPR051794">
    <property type="entry name" value="PG_Endopeptidase_C40"/>
</dbReference>
<reference evidence="9" key="1">
    <citation type="submission" date="2024-01" db="EMBL/GenBank/DDBJ databases">
        <title>The genome sequence of Micromonospora mangrovi CCTCC AA 2012012.</title>
        <authorList>
            <person name="Gao J."/>
        </authorList>
    </citation>
    <scope>NUCLEOTIDE SEQUENCE</scope>
    <source>
        <strain evidence="9">CCTCC AA 2012012</strain>
    </source>
</reference>
<proteinExistence type="inferred from homology"/>
<dbReference type="PANTHER" id="PTHR47359:SF3">
    <property type="entry name" value="NLP_P60 DOMAIN-CONTAINING PROTEIN-RELATED"/>
    <property type="match status" value="1"/>
</dbReference>
<evidence type="ECO:0000256" key="1">
    <source>
        <dbReference type="ARBA" id="ARBA00007074"/>
    </source>
</evidence>
<feature type="domain" description="NlpC/P60" evidence="8">
    <location>
        <begin position="303"/>
        <end position="432"/>
    </location>
</feature>
<dbReference type="SUPFAM" id="SSF54001">
    <property type="entry name" value="Cysteine proteinases"/>
    <property type="match status" value="1"/>
</dbReference>
<organism evidence="9">
    <name type="scientific">Micromonospora sp. CCTCC AA 2012012</name>
    <dbReference type="NCBI Taxonomy" id="3111921"/>
    <lineage>
        <taxon>Bacteria</taxon>
        <taxon>Bacillati</taxon>
        <taxon>Actinomycetota</taxon>
        <taxon>Actinomycetes</taxon>
        <taxon>Micromonosporales</taxon>
        <taxon>Micromonosporaceae</taxon>
        <taxon>Micromonospora</taxon>
    </lineage>
</organism>
<protein>
    <submittedName>
        <fullName evidence="9">NlpC/P60 family protein</fullName>
    </submittedName>
</protein>
<evidence type="ECO:0000256" key="5">
    <source>
        <dbReference type="SAM" id="Coils"/>
    </source>
</evidence>